<feature type="domain" description="Protein-PII uridylyltransferase N-terminal" evidence="1">
    <location>
        <begin position="27"/>
        <end position="169"/>
    </location>
</feature>
<dbReference type="AlphaFoldDB" id="A0A3S0BLW5"/>
<keyword evidence="4" id="KW-1185">Reference proteome</keyword>
<evidence type="ECO:0000259" key="2">
    <source>
        <dbReference type="Pfam" id="PF10335"/>
    </source>
</evidence>
<dbReference type="Pfam" id="PF03445">
    <property type="entry name" value="DUF294"/>
    <property type="match status" value="1"/>
</dbReference>
<evidence type="ECO:0000259" key="1">
    <source>
        <dbReference type="Pfam" id="PF03445"/>
    </source>
</evidence>
<comment type="caution">
    <text evidence="3">The sequence shown here is derived from an EMBL/GenBank/DDBJ whole genome shotgun (WGS) entry which is preliminary data.</text>
</comment>
<reference evidence="3 4" key="1">
    <citation type="submission" date="2018-12" db="EMBL/GenBank/DDBJ databases">
        <title>Bacillus ochoae sp. nov., Paenibacillus whitsoniae sp. nov., Paenibacillus spiritus sp. nov. Isolated from the Mars Exploration Rover during spacecraft assembly.</title>
        <authorList>
            <person name="Seuylemezian A."/>
            <person name="Vaishampayan P."/>
        </authorList>
    </citation>
    <scope>NUCLEOTIDE SEQUENCE [LARGE SCALE GENOMIC DNA]</scope>
    <source>
        <strain evidence="3 4">MER 54</strain>
    </source>
</reference>
<protein>
    <recommendedName>
        <fullName evidence="5">Nucleotidyltransferase</fullName>
    </recommendedName>
</protein>
<evidence type="ECO:0000313" key="3">
    <source>
        <dbReference type="EMBL" id="RTE09527.1"/>
    </source>
</evidence>
<dbReference type="CDD" id="cd05401">
    <property type="entry name" value="NT_GlnE_GlnD_like"/>
    <property type="match status" value="1"/>
</dbReference>
<organism evidence="3 4">
    <name type="scientific">Paenibacillus whitsoniae</name>
    <dbReference type="NCBI Taxonomy" id="2496558"/>
    <lineage>
        <taxon>Bacteria</taxon>
        <taxon>Bacillati</taxon>
        <taxon>Bacillota</taxon>
        <taxon>Bacilli</taxon>
        <taxon>Bacillales</taxon>
        <taxon>Paenibacillaceae</taxon>
        <taxon>Paenibacillus</taxon>
    </lineage>
</organism>
<evidence type="ECO:0008006" key="5">
    <source>
        <dbReference type="Google" id="ProtNLM"/>
    </source>
</evidence>
<dbReference type="Proteomes" id="UP000276128">
    <property type="component" value="Unassembled WGS sequence"/>
</dbReference>
<gene>
    <name evidence="3" type="ORF">EJQ19_11695</name>
</gene>
<accession>A0A3S0BLW5</accession>
<dbReference type="Pfam" id="PF10335">
    <property type="entry name" value="DUF294_C"/>
    <property type="match status" value="1"/>
</dbReference>
<name>A0A3S0BLW5_9BACL</name>
<proteinExistence type="predicted"/>
<feature type="domain" description="DUF294" evidence="2">
    <location>
        <begin position="209"/>
        <end position="350"/>
    </location>
</feature>
<dbReference type="EMBL" id="RXHU01000031">
    <property type="protein sequence ID" value="RTE09527.1"/>
    <property type="molecule type" value="Genomic_DNA"/>
</dbReference>
<evidence type="ECO:0000313" key="4">
    <source>
        <dbReference type="Proteomes" id="UP000276128"/>
    </source>
</evidence>
<dbReference type="OrthoDB" id="9810963at2"/>
<sequence>MTHLSLEPILARIHQAEAFDEMRCVRDQVQEMFREHLLLSYTAELGDQINLVHDTFIGRTAELAESMLEAEGLGKPPVEYAFFLLGSGGRSEQTLWSDQDNGLIYADSETYPQEALEGYFSRLVSLILHGLDVLGYPPCEGNVVSSNPQWRKSEAGYRAMTLEWLTDPNWENMRYLLILADIRCIYGAPRLVERLKSMMLTYIAEHPAILDNLLSNTLRHKISLGIFGQLITERYGEDAGGFDIKYGAYIPIVNGIRLLAIQAGIAESSTMMRIRLLREQGAVAEPLTREWETAFGTAIRLRNATPFQVEEEKYTTRGRLTAEQLTKETRQMLKQCLRTGVELQKYVAKSIESYREKG</sequence>
<dbReference type="InterPro" id="IPR005105">
    <property type="entry name" value="GlnD_Uridyltrans_N"/>
</dbReference>
<dbReference type="GO" id="GO:0008773">
    <property type="term" value="F:[protein-PII] uridylyltransferase activity"/>
    <property type="evidence" value="ECO:0007669"/>
    <property type="project" value="InterPro"/>
</dbReference>
<dbReference type="RefSeq" id="WP_126141406.1">
    <property type="nucleotide sequence ID" value="NZ_RXHU01000031.1"/>
</dbReference>
<dbReference type="InterPro" id="IPR018821">
    <property type="entry name" value="DUF294_put_nucleoTrafse_sb-bd"/>
</dbReference>